<dbReference type="GO" id="GO:0005524">
    <property type="term" value="F:ATP binding"/>
    <property type="evidence" value="ECO:0007669"/>
    <property type="project" value="UniProtKB-KW"/>
</dbReference>
<evidence type="ECO:0000259" key="6">
    <source>
        <dbReference type="PROSITE" id="PS50893"/>
    </source>
</evidence>
<dbReference type="InterPro" id="IPR003439">
    <property type="entry name" value="ABC_transporter-like_ATP-bd"/>
</dbReference>
<dbReference type="PANTHER" id="PTHR43820">
    <property type="entry name" value="HIGH-AFFINITY BRANCHED-CHAIN AMINO ACID TRANSPORT ATP-BINDING PROTEIN LIVF"/>
    <property type="match status" value="1"/>
</dbReference>
<comment type="caution">
    <text evidence="7">The sequence shown here is derived from an EMBL/GenBank/DDBJ whole genome shotgun (WGS) entry which is preliminary data.</text>
</comment>
<dbReference type="PROSITE" id="PS50893">
    <property type="entry name" value="ABC_TRANSPORTER_2"/>
    <property type="match status" value="1"/>
</dbReference>
<dbReference type="GO" id="GO:0016887">
    <property type="term" value="F:ATP hydrolysis activity"/>
    <property type="evidence" value="ECO:0007669"/>
    <property type="project" value="InterPro"/>
</dbReference>
<dbReference type="InterPro" id="IPR027417">
    <property type="entry name" value="P-loop_NTPase"/>
</dbReference>
<dbReference type="GO" id="GO:0015807">
    <property type="term" value="P:L-amino acid transport"/>
    <property type="evidence" value="ECO:0007669"/>
    <property type="project" value="TreeGrafter"/>
</dbReference>
<evidence type="ECO:0000313" key="7">
    <source>
        <dbReference type="EMBL" id="MBD3323955.1"/>
    </source>
</evidence>
<keyword evidence="3" id="KW-0547">Nucleotide-binding</keyword>
<evidence type="ECO:0000256" key="2">
    <source>
        <dbReference type="ARBA" id="ARBA00022448"/>
    </source>
</evidence>
<keyword evidence="2" id="KW-0813">Transport</keyword>
<dbReference type="PROSITE" id="PS00211">
    <property type="entry name" value="ABC_TRANSPORTER_1"/>
    <property type="match status" value="1"/>
</dbReference>
<proteinExistence type="inferred from homology"/>
<gene>
    <name evidence="7" type="ORF">GF339_05185</name>
</gene>
<dbReference type="EMBL" id="WJJP01000165">
    <property type="protein sequence ID" value="MBD3323955.1"/>
    <property type="molecule type" value="Genomic_DNA"/>
</dbReference>
<reference evidence="7" key="1">
    <citation type="submission" date="2019-11" db="EMBL/GenBank/DDBJ databases">
        <title>Microbial mats filling the niche in hypersaline microbial mats.</title>
        <authorList>
            <person name="Wong H.L."/>
            <person name="Macleod F.I."/>
            <person name="White R.A. III"/>
            <person name="Burns B.P."/>
        </authorList>
    </citation>
    <scope>NUCLEOTIDE SEQUENCE</scope>
    <source>
        <strain evidence="7">Rbin_158</strain>
    </source>
</reference>
<dbReference type="CDD" id="cd03224">
    <property type="entry name" value="ABC_TM1139_LivF_branched"/>
    <property type="match status" value="1"/>
</dbReference>
<dbReference type="InterPro" id="IPR003593">
    <property type="entry name" value="AAA+_ATPase"/>
</dbReference>
<accession>A0A9D5Q4V8</accession>
<dbReference type="InterPro" id="IPR052156">
    <property type="entry name" value="BCAA_Transport_ATP-bd_LivF"/>
</dbReference>
<comment type="similarity">
    <text evidence="1">Belongs to the ABC transporter superfamily.</text>
</comment>
<dbReference type="SMART" id="SM00382">
    <property type="entry name" value="AAA"/>
    <property type="match status" value="1"/>
</dbReference>
<dbReference type="InterPro" id="IPR017871">
    <property type="entry name" value="ABC_transporter-like_CS"/>
</dbReference>
<evidence type="ECO:0000256" key="3">
    <source>
        <dbReference type="ARBA" id="ARBA00022741"/>
    </source>
</evidence>
<dbReference type="SUPFAM" id="SSF52540">
    <property type="entry name" value="P-loop containing nucleoside triphosphate hydrolases"/>
    <property type="match status" value="1"/>
</dbReference>
<evidence type="ECO:0000313" key="8">
    <source>
        <dbReference type="Proteomes" id="UP000649604"/>
    </source>
</evidence>
<name>A0A9D5Q4V8_9BACT</name>
<evidence type="ECO:0000256" key="1">
    <source>
        <dbReference type="ARBA" id="ARBA00005417"/>
    </source>
</evidence>
<keyword evidence="5" id="KW-0029">Amino-acid transport</keyword>
<dbReference type="Gene3D" id="3.40.50.300">
    <property type="entry name" value="P-loop containing nucleotide triphosphate hydrolases"/>
    <property type="match status" value="1"/>
</dbReference>
<dbReference type="PANTHER" id="PTHR43820:SF4">
    <property type="entry name" value="HIGH-AFFINITY BRANCHED-CHAIN AMINO ACID TRANSPORT ATP-BINDING PROTEIN LIVF"/>
    <property type="match status" value="1"/>
</dbReference>
<dbReference type="Pfam" id="PF00005">
    <property type="entry name" value="ABC_tran"/>
    <property type="match status" value="1"/>
</dbReference>
<evidence type="ECO:0000256" key="4">
    <source>
        <dbReference type="ARBA" id="ARBA00022840"/>
    </source>
</evidence>
<protein>
    <submittedName>
        <fullName evidence="7">ATP-binding cassette domain-containing protein</fullName>
    </submittedName>
</protein>
<sequence>MSEGEFVAILGPNGAGKTTTLRTIAGLLKPTRGEIAFKGKQISHLPTHEIIFMGVSYVSEDLNLFTNMSVYENLLLGAYLIKEEAQQQETMEFIFALFPRLAERRKQLAGTLSGGERKMLAIARGLMSRPELILIDEPSLGLAPVLVEDVFTALLKLHEQGLTILLVEQNVNATLEITDRAYVLEHGQIAMEGKSADLLKDDHIQNVYLGL</sequence>
<keyword evidence="4 7" id="KW-0067">ATP-binding</keyword>
<feature type="domain" description="ABC transporter" evidence="6">
    <location>
        <begin position="1"/>
        <end position="211"/>
    </location>
</feature>
<dbReference type="GO" id="GO:0015658">
    <property type="term" value="F:branched-chain amino acid transmembrane transporter activity"/>
    <property type="evidence" value="ECO:0007669"/>
    <property type="project" value="TreeGrafter"/>
</dbReference>
<dbReference type="Proteomes" id="UP000649604">
    <property type="component" value="Unassembled WGS sequence"/>
</dbReference>
<evidence type="ECO:0000256" key="5">
    <source>
        <dbReference type="ARBA" id="ARBA00022970"/>
    </source>
</evidence>
<dbReference type="AlphaFoldDB" id="A0A9D5Q4V8"/>
<organism evidence="7 8">
    <name type="scientific">candidate division KSB3 bacterium</name>
    <dbReference type="NCBI Taxonomy" id="2044937"/>
    <lineage>
        <taxon>Bacteria</taxon>
        <taxon>candidate division KSB3</taxon>
    </lineage>
</organism>